<name>A0ABZ1CGK5_9BACT</name>
<gene>
    <name evidence="2" type="ORF">K1X11_008260</name>
</gene>
<organism evidence="2 3">
    <name type="scientific">Actomonas aquatica</name>
    <dbReference type="NCBI Taxonomy" id="2866162"/>
    <lineage>
        <taxon>Bacteria</taxon>
        <taxon>Pseudomonadati</taxon>
        <taxon>Verrucomicrobiota</taxon>
        <taxon>Opitutia</taxon>
        <taxon>Opitutales</taxon>
        <taxon>Opitutaceae</taxon>
        <taxon>Actomonas</taxon>
    </lineage>
</organism>
<keyword evidence="2" id="KW-0645">Protease</keyword>
<reference evidence="2 3" key="1">
    <citation type="submission" date="2021-08" db="EMBL/GenBank/DDBJ databases">
        <authorList>
            <person name="Zhang D."/>
            <person name="Zhang A."/>
            <person name="Wang L."/>
        </authorList>
    </citation>
    <scope>NUCLEOTIDE SEQUENCE [LARGE SCALE GENOMIC DNA]</scope>
    <source>
        <strain evidence="2 3">WL0086</strain>
    </source>
</reference>
<protein>
    <submittedName>
        <fullName evidence="2">Phage protease</fullName>
    </submittedName>
</protein>
<dbReference type="EMBL" id="CP139781">
    <property type="protein sequence ID" value="WRQ89400.1"/>
    <property type="molecule type" value="Genomic_DNA"/>
</dbReference>
<dbReference type="Proteomes" id="UP000738431">
    <property type="component" value="Chromosome"/>
</dbReference>
<accession>A0ABZ1CGK5</accession>
<evidence type="ECO:0000256" key="1">
    <source>
        <dbReference type="SAM" id="MobiDB-lite"/>
    </source>
</evidence>
<dbReference type="GO" id="GO:0006508">
    <property type="term" value="P:proteolysis"/>
    <property type="evidence" value="ECO:0007669"/>
    <property type="project" value="UniProtKB-KW"/>
</dbReference>
<sequence>MNQSQISAPFLNREGEFDPDGWFHLVPKGTFPITRLEKDGVRRTYFQVIDDTAVDRIVAAFANKQQADPGYRIMVGFEHFAHQSDKSSEAACWVDAMEVRPDGVWAKGKWTDIGEAAVKNRRFRYLSPVWFPRQTETIAENRFRPVEVNDAGLTNKPNLGDALQPFWNREEFNGREASTHQPTHQNTMKDRLIALFKMDAGATDDQVIGQATAFMNRAAELDTLKGTHDTLRTTHTALENRFKTLLSSSVTAELEANKDVIPEGQQDAWKNRLEADFDGTAALLRGLKRPEKGKTHSPVHKPGKGAAAAATKTEGEDESAQDAFMNRVAEVMTKRDLDKADAIAAVASDEPDLYAAYREELNSGE</sequence>
<keyword evidence="3" id="KW-1185">Reference proteome</keyword>
<evidence type="ECO:0000313" key="2">
    <source>
        <dbReference type="EMBL" id="WRQ89400.1"/>
    </source>
</evidence>
<reference evidence="2 3" key="2">
    <citation type="submission" date="2023-12" db="EMBL/GenBank/DDBJ databases">
        <title>Description of an unclassified Opitutus bacterium of Verrucomicrobiota.</title>
        <authorList>
            <person name="Zhang D.-F."/>
        </authorList>
    </citation>
    <scope>NUCLEOTIDE SEQUENCE [LARGE SCALE GENOMIC DNA]</scope>
    <source>
        <strain evidence="2 3">WL0086</strain>
    </source>
</reference>
<evidence type="ECO:0000313" key="3">
    <source>
        <dbReference type="Proteomes" id="UP000738431"/>
    </source>
</evidence>
<dbReference type="RefSeq" id="WP_221029909.1">
    <property type="nucleotide sequence ID" value="NZ_CP139781.1"/>
</dbReference>
<proteinExistence type="predicted"/>
<dbReference type="GO" id="GO:0008233">
    <property type="term" value="F:peptidase activity"/>
    <property type="evidence" value="ECO:0007669"/>
    <property type="project" value="UniProtKB-KW"/>
</dbReference>
<dbReference type="InterPro" id="IPR012106">
    <property type="entry name" value="Phage_Mu_Gp1"/>
</dbReference>
<feature type="region of interest" description="Disordered" evidence="1">
    <location>
        <begin position="289"/>
        <end position="322"/>
    </location>
</feature>
<keyword evidence="2" id="KW-0378">Hydrolase</keyword>
<dbReference type="Pfam" id="PF10123">
    <property type="entry name" value="Mu-like_Pro"/>
    <property type="match status" value="1"/>
</dbReference>